<name>X1BZ63_9ZZZZ</name>
<reference evidence="1" key="1">
    <citation type="journal article" date="2014" name="Front. Microbiol.">
        <title>High frequency of phylogenetically diverse reductive dehalogenase-homologous genes in deep subseafloor sedimentary metagenomes.</title>
        <authorList>
            <person name="Kawai M."/>
            <person name="Futagami T."/>
            <person name="Toyoda A."/>
            <person name="Takaki Y."/>
            <person name="Nishi S."/>
            <person name="Hori S."/>
            <person name="Arai W."/>
            <person name="Tsubouchi T."/>
            <person name="Morono Y."/>
            <person name="Uchiyama I."/>
            <person name="Ito T."/>
            <person name="Fujiyama A."/>
            <person name="Inagaki F."/>
            <person name="Takami H."/>
        </authorList>
    </citation>
    <scope>NUCLEOTIDE SEQUENCE</scope>
    <source>
        <strain evidence="1">Expedition CK06-06</strain>
    </source>
</reference>
<dbReference type="AlphaFoldDB" id="X1BZ63"/>
<feature type="non-terminal residue" evidence="1">
    <location>
        <position position="1"/>
    </location>
</feature>
<proteinExistence type="predicted"/>
<sequence>RNMGIYSIVWHNCIEYFHNKSKYTKIYGFITPSNMHSLLVHKELKLEHIIMEITLLRIFGIRKHFIKRSVIHK</sequence>
<organism evidence="1">
    <name type="scientific">marine sediment metagenome</name>
    <dbReference type="NCBI Taxonomy" id="412755"/>
    <lineage>
        <taxon>unclassified sequences</taxon>
        <taxon>metagenomes</taxon>
        <taxon>ecological metagenomes</taxon>
    </lineage>
</organism>
<evidence type="ECO:0000313" key="1">
    <source>
        <dbReference type="EMBL" id="GAG77436.1"/>
    </source>
</evidence>
<comment type="caution">
    <text evidence="1">The sequence shown here is derived from an EMBL/GenBank/DDBJ whole genome shotgun (WGS) entry which is preliminary data.</text>
</comment>
<gene>
    <name evidence="1" type="ORF">S01H4_29219</name>
</gene>
<dbReference type="EMBL" id="BART01014816">
    <property type="protein sequence ID" value="GAG77436.1"/>
    <property type="molecule type" value="Genomic_DNA"/>
</dbReference>
<protein>
    <submittedName>
        <fullName evidence="1">Uncharacterized protein</fullName>
    </submittedName>
</protein>
<accession>X1BZ63</accession>